<comment type="caution">
    <text evidence="2">The sequence shown here is derived from an EMBL/GenBank/DDBJ whole genome shotgun (WGS) entry which is preliminary data.</text>
</comment>
<evidence type="ECO:0000313" key="3">
    <source>
        <dbReference type="Proteomes" id="UP001066276"/>
    </source>
</evidence>
<accession>A0AAV7Q9C2</accession>
<feature type="region of interest" description="Disordered" evidence="1">
    <location>
        <begin position="72"/>
        <end position="91"/>
    </location>
</feature>
<proteinExistence type="predicted"/>
<gene>
    <name evidence="2" type="ORF">NDU88_002610</name>
</gene>
<evidence type="ECO:0000313" key="2">
    <source>
        <dbReference type="EMBL" id="KAJ1136192.1"/>
    </source>
</evidence>
<reference evidence="2" key="1">
    <citation type="journal article" date="2022" name="bioRxiv">
        <title>Sequencing and chromosome-scale assembly of the giantPleurodeles waltlgenome.</title>
        <authorList>
            <person name="Brown T."/>
            <person name="Elewa A."/>
            <person name="Iarovenko S."/>
            <person name="Subramanian E."/>
            <person name="Araus A.J."/>
            <person name="Petzold A."/>
            <person name="Susuki M."/>
            <person name="Suzuki K.-i.T."/>
            <person name="Hayashi T."/>
            <person name="Toyoda A."/>
            <person name="Oliveira C."/>
            <person name="Osipova E."/>
            <person name="Leigh N.D."/>
            <person name="Simon A."/>
            <person name="Yun M.H."/>
        </authorList>
    </citation>
    <scope>NUCLEOTIDE SEQUENCE</scope>
    <source>
        <strain evidence="2">20211129_DDA</strain>
        <tissue evidence="2">Liver</tissue>
    </source>
</reference>
<name>A0AAV7Q9C2_PLEWA</name>
<dbReference type="Proteomes" id="UP001066276">
    <property type="component" value="Chromosome 6"/>
</dbReference>
<dbReference type="AlphaFoldDB" id="A0AAV7Q9C2"/>
<organism evidence="2 3">
    <name type="scientific">Pleurodeles waltl</name>
    <name type="common">Iberian ribbed newt</name>
    <dbReference type="NCBI Taxonomy" id="8319"/>
    <lineage>
        <taxon>Eukaryota</taxon>
        <taxon>Metazoa</taxon>
        <taxon>Chordata</taxon>
        <taxon>Craniata</taxon>
        <taxon>Vertebrata</taxon>
        <taxon>Euteleostomi</taxon>
        <taxon>Amphibia</taxon>
        <taxon>Batrachia</taxon>
        <taxon>Caudata</taxon>
        <taxon>Salamandroidea</taxon>
        <taxon>Salamandridae</taxon>
        <taxon>Pleurodelinae</taxon>
        <taxon>Pleurodeles</taxon>
    </lineage>
</organism>
<protein>
    <submittedName>
        <fullName evidence="2">Uncharacterized protein</fullName>
    </submittedName>
</protein>
<dbReference type="EMBL" id="JANPWB010000010">
    <property type="protein sequence ID" value="KAJ1136192.1"/>
    <property type="molecule type" value="Genomic_DNA"/>
</dbReference>
<feature type="compositionally biased region" description="Polar residues" evidence="1">
    <location>
        <begin position="72"/>
        <end position="82"/>
    </location>
</feature>
<sequence length="157" mass="17690">MPTTRDSRRARESEAELSGRRSRELLLWFRFRRRSPPGGVEVGESPGKVGVTCPARHPRVISIARWVCEPELSTSARGPSESSARKSCEQSEELQQLSSSLGETGYSFLVGARYNRSEAEYINLFSFNTCCLSRSYTSRHRNHVEKLSTVLLVGCIY</sequence>
<keyword evidence="3" id="KW-1185">Reference proteome</keyword>
<evidence type="ECO:0000256" key="1">
    <source>
        <dbReference type="SAM" id="MobiDB-lite"/>
    </source>
</evidence>